<organism evidence="2 3">
    <name type="scientific">Iodobacter violaceini</name>
    <dbReference type="NCBI Taxonomy" id="3044271"/>
    <lineage>
        <taxon>Bacteria</taxon>
        <taxon>Pseudomonadati</taxon>
        <taxon>Pseudomonadota</taxon>
        <taxon>Betaproteobacteria</taxon>
        <taxon>Neisseriales</taxon>
        <taxon>Chitinibacteraceae</taxon>
        <taxon>Iodobacter</taxon>
    </lineage>
</organism>
<dbReference type="SUPFAM" id="SSF160191">
    <property type="entry name" value="YcgL-like"/>
    <property type="match status" value="1"/>
</dbReference>
<comment type="caution">
    <text evidence="2">The sequence shown here is derived from an EMBL/GenBank/DDBJ whole genome shotgun (WGS) entry which is preliminary data.</text>
</comment>
<dbReference type="Proteomes" id="UP000712570">
    <property type="component" value="Unassembled WGS sequence"/>
</dbReference>
<evidence type="ECO:0000313" key="3">
    <source>
        <dbReference type="Proteomes" id="UP000712570"/>
    </source>
</evidence>
<dbReference type="Gene3D" id="3.10.510.20">
    <property type="entry name" value="YcgL domain"/>
    <property type="match status" value="1"/>
</dbReference>
<accession>A0ABX0KWM5</accession>
<keyword evidence="3" id="KW-1185">Reference proteome</keyword>
<dbReference type="InterPro" id="IPR038068">
    <property type="entry name" value="YcgL-like_sf"/>
</dbReference>
<dbReference type="Pfam" id="PF05166">
    <property type="entry name" value="YcgL"/>
    <property type="match status" value="1"/>
</dbReference>
<protein>
    <submittedName>
        <fullName evidence="2">YcgL domain-containing protein</fullName>
    </submittedName>
</protein>
<proteinExistence type="predicted"/>
<evidence type="ECO:0000313" key="2">
    <source>
        <dbReference type="EMBL" id="NHQ86805.1"/>
    </source>
</evidence>
<sequence>MNIDIYRPETRSDLYLFVMADNDPGAVVSSVLEQLGPFTFIKSREVNLGQKIIGADANEILDNIERTGFHLQVSKVANQVSDGGAAIGGGILGASVAGPVGAIIGALIGYALAEHAKKASDDL</sequence>
<dbReference type="PROSITE" id="PS51648">
    <property type="entry name" value="YCGL"/>
    <property type="match status" value="1"/>
</dbReference>
<reference evidence="2 3" key="1">
    <citation type="submission" date="2020-03" db="EMBL/GenBank/DDBJ databases">
        <title>Draft genome sequence of environmentally isolated violet-colored cultures.</title>
        <authorList>
            <person name="Wilson H.S."/>
        </authorList>
    </citation>
    <scope>NUCLEOTIDE SEQUENCE [LARGE SCALE GENOMIC DNA]</scope>
    <source>
        <strain evidence="2 3">HSC-16F04</strain>
    </source>
</reference>
<gene>
    <name evidence="2" type="ORF">HA050_11815</name>
</gene>
<dbReference type="RefSeq" id="WP_166826230.1">
    <property type="nucleotide sequence ID" value="NZ_JAAOLX010000005.1"/>
</dbReference>
<dbReference type="InterPro" id="IPR027354">
    <property type="entry name" value="YcgL_dom"/>
</dbReference>
<feature type="domain" description="YcgL" evidence="1">
    <location>
        <begin position="1"/>
        <end position="85"/>
    </location>
</feature>
<name>A0ABX0KWM5_9NEIS</name>
<dbReference type="EMBL" id="JAAOLX010000005">
    <property type="protein sequence ID" value="NHQ86805.1"/>
    <property type="molecule type" value="Genomic_DNA"/>
</dbReference>
<evidence type="ECO:0000259" key="1">
    <source>
        <dbReference type="PROSITE" id="PS51648"/>
    </source>
</evidence>